<evidence type="ECO:0000313" key="4">
    <source>
        <dbReference type="Proteomes" id="UP000254535"/>
    </source>
</evidence>
<dbReference type="EMBL" id="CP022313">
    <property type="protein sequence ID" value="AXJ04516.1"/>
    <property type="molecule type" value="Genomic_DNA"/>
</dbReference>
<dbReference type="Proteomes" id="UP000254535">
    <property type="component" value="Chromosome"/>
</dbReference>
<name>A0A345UVL4_PSEFL</name>
<evidence type="ECO:0000256" key="1">
    <source>
        <dbReference type="SAM" id="MobiDB-lite"/>
    </source>
</evidence>
<dbReference type="AlphaFoldDB" id="A0A345UVL4"/>
<organism evidence="3 4">
    <name type="scientific">Pseudomonas fluorescens</name>
    <dbReference type="NCBI Taxonomy" id="294"/>
    <lineage>
        <taxon>Bacteria</taxon>
        <taxon>Pseudomonadati</taxon>
        <taxon>Pseudomonadota</taxon>
        <taxon>Gammaproteobacteria</taxon>
        <taxon>Pseudomonadales</taxon>
        <taxon>Pseudomonadaceae</taxon>
        <taxon>Pseudomonas</taxon>
    </lineage>
</organism>
<evidence type="ECO:0000313" key="3">
    <source>
        <dbReference type="EMBL" id="AXJ04516.1"/>
    </source>
</evidence>
<sequence length="464" mass="51353">MPIKPPTKGKSPVDVHLRPSLDGVTPGPAIRPGFPNTPPAPHARPDVVSTPSVSGGGRVSPVPSVSLRDATPVIESGPGPEAGQRPLDAYHVPAAGRLTDIDAEGFRSFKGRQFAEVPGQGIVQVGADPQTGLIRARLPRELNPSGPVLERGSDGRVWHPLEEFATQRYRIPDPRTDADATLETVSRPDGDEGRLRHDSSDDEFVLASESMPIKPYTEQELGTMRQEVRYLFLGNRLGSYHRANNGKYPLRDTFGRPVRIRKLETVATLTTGERFRSGPIKPYIQFEGYENVARLYEEKLELRIFTEADVKVPGEKALIGQNMVVANRRIAKGEALGLYGGTLSPLRLIRRQEQTFTMLAGMYLHYGPGKFIEEPVVIIGDNIISRINTNFEYDASGKPVRQSPDGYNVQTVGFKVEADMLIGDRLVNRPYVLNAMFASQDIPAGTELRWNYSYSDREMKLIFP</sequence>
<feature type="domain" description="SET" evidence="2">
    <location>
        <begin position="298"/>
        <end position="453"/>
    </location>
</feature>
<reference evidence="3 4" key="1">
    <citation type="submission" date="2017-07" db="EMBL/GenBank/DDBJ databases">
        <title>Genome sequence of Pseudomonas NEP1.</title>
        <authorList>
            <person name="Nascimento F.X."/>
        </authorList>
    </citation>
    <scope>NUCLEOTIDE SEQUENCE [LARGE SCALE GENOMIC DNA]</scope>
    <source>
        <strain evidence="3 4">NEP1</strain>
    </source>
</reference>
<dbReference type="SUPFAM" id="SSF82199">
    <property type="entry name" value="SET domain"/>
    <property type="match status" value="1"/>
</dbReference>
<dbReference type="Gene3D" id="2.170.270.10">
    <property type="entry name" value="SET domain"/>
    <property type="match status" value="1"/>
</dbReference>
<protein>
    <recommendedName>
        <fullName evidence="2">SET domain-containing protein</fullName>
    </recommendedName>
</protein>
<accession>A0A345UVL4</accession>
<feature type="region of interest" description="Disordered" evidence="1">
    <location>
        <begin position="1"/>
        <end position="87"/>
    </location>
</feature>
<dbReference type="RefSeq" id="WP_115077387.1">
    <property type="nucleotide sequence ID" value="NZ_CP022313.1"/>
</dbReference>
<evidence type="ECO:0000259" key="2">
    <source>
        <dbReference type="PROSITE" id="PS50280"/>
    </source>
</evidence>
<gene>
    <name evidence="3" type="ORF">CFN16_10375</name>
</gene>
<feature type="compositionally biased region" description="Basic and acidic residues" evidence="1">
    <location>
        <begin position="186"/>
        <end position="199"/>
    </location>
</feature>
<dbReference type="InterPro" id="IPR046341">
    <property type="entry name" value="SET_dom_sf"/>
</dbReference>
<dbReference type="InterPro" id="IPR001214">
    <property type="entry name" value="SET_dom"/>
</dbReference>
<dbReference type="PROSITE" id="PS50280">
    <property type="entry name" value="SET"/>
    <property type="match status" value="1"/>
</dbReference>
<feature type="region of interest" description="Disordered" evidence="1">
    <location>
        <begin position="175"/>
        <end position="202"/>
    </location>
</feature>
<proteinExistence type="predicted"/>